<dbReference type="RefSeq" id="WP_104371083.1">
    <property type="nucleotide sequence ID" value="NZ_BFAV01000042.1"/>
</dbReference>
<dbReference type="SUPFAM" id="SSF46894">
    <property type="entry name" value="C-terminal effector domain of the bipartite response regulators"/>
    <property type="match status" value="1"/>
</dbReference>
<dbReference type="SMART" id="SM00421">
    <property type="entry name" value="HTH_LUXR"/>
    <property type="match status" value="1"/>
</dbReference>
<evidence type="ECO:0000256" key="5">
    <source>
        <dbReference type="ARBA" id="ARBA00023163"/>
    </source>
</evidence>
<dbReference type="InterPro" id="IPR011006">
    <property type="entry name" value="CheY-like_superfamily"/>
</dbReference>
<reference evidence="11" key="1">
    <citation type="submission" date="2018-02" db="EMBL/GenBank/DDBJ databases">
        <title>Genome sequence of Desulfocucumis palustris strain NAW-5.</title>
        <authorList>
            <person name="Watanabe M."/>
            <person name="Kojima H."/>
            <person name="Fukui M."/>
        </authorList>
    </citation>
    <scope>NUCLEOTIDE SEQUENCE [LARGE SCALE GENOMIC DNA]</scope>
    <source>
        <strain evidence="11">NAW-5</strain>
    </source>
</reference>
<dbReference type="InterPro" id="IPR016032">
    <property type="entry name" value="Sig_transdc_resp-reg_C-effctor"/>
</dbReference>
<comment type="function">
    <text evidence="6">May play the central regulatory role in sporulation. It may be an element of the effector pathway responsible for the activation of sporulation genes in response to nutritional stress. Spo0A may act in concert with spo0H (a sigma factor) to control the expression of some genes that are critical to the sporulation process.</text>
</comment>
<dbReference type="PANTHER" id="PTHR43214">
    <property type="entry name" value="TWO-COMPONENT RESPONSE REGULATOR"/>
    <property type="match status" value="1"/>
</dbReference>
<dbReference type="AlphaFoldDB" id="A0A2L2X978"/>
<evidence type="ECO:0000256" key="4">
    <source>
        <dbReference type="ARBA" id="ARBA00023125"/>
    </source>
</evidence>
<dbReference type="InterPro" id="IPR001789">
    <property type="entry name" value="Sig_transdc_resp-reg_receiver"/>
</dbReference>
<evidence type="ECO:0000256" key="2">
    <source>
        <dbReference type="ARBA" id="ARBA00022553"/>
    </source>
</evidence>
<organism evidence="10 11">
    <name type="scientific">Desulfocucumis palustris</name>
    <dbReference type="NCBI Taxonomy" id="1898651"/>
    <lineage>
        <taxon>Bacteria</taxon>
        <taxon>Bacillati</taxon>
        <taxon>Bacillota</taxon>
        <taxon>Clostridia</taxon>
        <taxon>Eubacteriales</taxon>
        <taxon>Desulfocucumaceae</taxon>
        <taxon>Desulfocucumis</taxon>
    </lineage>
</organism>
<proteinExistence type="predicted"/>
<dbReference type="InterPro" id="IPR000792">
    <property type="entry name" value="Tscrpt_reg_LuxR_C"/>
</dbReference>
<keyword evidence="11" id="KW-1185">Reference proteome</keyword>
<evidence type="ECO:0000259" key="8">
    <source>
        <dbReference type="PROSITE" id="PS50043"/>
    </source>
</evidence>
<evidence type="ECO:0000256" key="6">
    <source>
        <dbReference type="ARBA" id="ARBA00024867"/>
    </source>
</evidence>
<dbReference type="CDD" id="cd06170">
    <property type="entry name" value="LuxR_C_like"/>
    <property type="match status" value="1"/>
</dbReference>
<evidence type="ECO:0000259" key="9">
    <source>
        <dbReference type="PROSITE" id="PS50110"/>
    </source>
</evidence>
<keyword evidence="3" id="KW-0805">Transcription regulation</keyword>
<dbReference type="PROSITE" id="PS50110">
    <property type="entry name" value="RESPONSE_REGULATORY"/>
    <property type="match status" value="1"/>
</dbReference>
<keyword evidence="2 7" id="KW-0597">Phosphoprotein</keyword>
<dbReference type="SMART" id="SM00448">
    <property type="entry name" value="REC"/>
    <property type="match status" value="1"/>
</dbReference>
<dbReference type="InterPro" id="IPR039420">
    <property type="entry name" value="WalR-like"/>
</dbReference>
<dbReference type="PANTHER" id="PTHR43214:SF39">
    <property type="entry name" value="TRANSCRIPTIONAL REGULATORY PROTEIN DEGU"/>
    <property type="match status" value="1"/>
</dbReference>
<accession>A0A2L2X978</accession>
<keyword evidence="4" id="KW-0238">DNA-binding</keyword>
<dbReference type="SUPFAM" id="SSF52172">
    <property type="entry name" value="CheY-like"/>
    <property type="match status" value="1"/>
</dbReference>
<evidence type="ECO:0000256" key="7">
    <source>
        <dbReference type="PROSITE-ProRule" id="PRU00169"/>
    </source>
</evidence>
<feature type="domain" description="HTH luxR-type" evidence="8">
    <location>
        <begin position="151"/>
        <end position="216"/>
    </location>
</feature>
<name>A0A2L2X978_9FIRM</name>
<dbReference type="Proteomes" id="UP000239549">
    <property type="component" value="Unassembled WGS sequence"/>
</dbReference>
<evidence type="ECO:0000256" key="3">
    <source>
        <dbReference type="ARBA" id="ARBA00023015"/>
    </source>
</evidence>
<feature type="modified residue" description="4-aspartylphosphate" evidence="7">
    <location>
        <position position="56"/>
    </location>
</feature>
<keyword evidence="5" id="KW-0804">Transcription</keyword>
<evidence type="ECO:0000313" key="11">
    <source>
        <dbReference type="Proteomes" id="UP000239549"/>
    </source>
</evidence>
<dbReference type="GO" id="GO:0006355">
    <property type="term" value="P:regulation of DNA-templated transcription"/>
    <property type="evidence" value="ECO:0007669"/>
    <property type="project" value="InterPro"/>
</dbReference>
<dbReference type="Pfam" id="PF00196">
    <property type="entry name" value="GerE"/>
    <property type="match status" value="1"/>
</dbReference>
<dbReference type="Gene3D" id="3.40.50.2300">
    <property type="match status" value="1"/>
</dbReference>
<protein>
    <recommendedName>
        <fullName evidence="1">Stage 0 sporulation protein A homolog</fullName>
    </recommendedName>
</protein>
<dbReference type="CDD" id="cd17535">
    <property type="entry name" value="REC_NarL-like"/>
    <property type="match status" value="1"/>
</dbReference>
<dbReference type="PRINTS" id="PR00038">
    <property type="entry name" value="HTHLUXR"/>
</dbReference>
<feature type="domain" description="Response regulatory" evidence="9">
    <location>
        <begin position="5"/>
        <end position="121"/>
    </location>
</feature>
<evidence type="ECO:0000313" key="10">
    <source>
        <dbReference type="EMBL" id="GBF32580.1"/>
    </source>
</evidence>
<sequence length="220" mass="24281">MNTIKLIIVDDHALIREGLTKILSLEGDIEVVGEAASGSEAVERVASIDADIILMDINMPGMSGVEACKIIKKEKESIGIIALTIHDQEEYLFECIRAGASAYLLKDVSPGQLVDTIRGVARGESFIPPKLMSKVFSEINRLTDTPKTGSRNISDELLTPREKEVLRLVAQGESNRSIAKSLFISEKTVKNHLYRIFQKLEVEDRTQAALYAVKSKLVNL</sequence>
<comment type="caution">
    <text evidence="10">The sequence shown here is derived from an EMBL/GenBank/DDBJ whole genome shotgun (WGS) entry which is preliminary data.</text>
</comment>
<dbReference type="FunFam" id="1.10.10.10:FF:000153">
    <property type="entry name" value="LuxR family transcriptional regulator"/>
    <property type="match status" value="1"/>
</dbReference>
<gene>
    <name evidence="10" type="ORF">DCCM_0776</name>
</gene>
<dbReference type="InterPro" id="IPR058245">
    <property type="entry name" value="NreC/VraR/RcsB-like_REC"/>
</dbReference>
<dbReference type="EMBL" id="BFAV01000042">
    <property type="protein sequence ID" value="GBF32580.1"/>
    <property type="molecule type" value="Genomic_DNA"/>
</dbReference>
<dbReference type="OrthoDB" id="9779069at2"/>
<dbReference type="GO" id="GO:0003677">
    <property type="term" value="F:DNA binding"/>
    <property type="evidence" value="ECO:0007669"/>
    <property type="project" value="UniProtKB-KW"/>
</dbReference>
<dbReference type="PROSITE" id="PS00622">
    <property type="entry name" value="HTH_LUXR_1"/>
    <property type="match status" value="1"/>
</dbReference>
<dbReference type="PROSITE" id="PS50043">
    <property type="entry name" value="HTH_LUXR_2"/>
    <property type="match status" value="1"/>
</dbReference>
<dbReference type="GO" id="GO:0000160">
    <property type="term" value="P:phosphorelay signal transduction system"/>
    <property type="evidence" value="ECO:0007669"/>
    <property type="project" value="InterPro"/>
</dbReference>
<evidence type="ECO:0000256" key="1">
    <source>
        <dbReference type="ARBA" id="ARBA00018672"/>
    </source>
</evidence>
<dbReference type="Pfam" id="PF00072">
    <property type="entry name" value="Response_reg"/>
    <property type="match status" value="1"/>
</dbReference>